<dbReference type="AlphaFoldDB" id="C1MTW1"/>
<feature type="compositionally biased region" description="Low complexity" evidence="1">
    <location>
        <begin position="78"/>
        <end position="97"/>
    </location>
</feature>
<name>C1MTW1_MICPC</name>
<feature type="compositionally biased region" description="Low complexity" evidence="1">
    <location>
        <begin position="262"/>
        <end position="271"/>
    </location>
</feature>
<keyword evidence="3" id="KW-1185">Reference proteome</keyword>
<feature type="region of interest" description="Disordered" evidence="1">
    <location>
        <begin position="51"/>
        <end position="226"/>
    </location>
</feature>
<feature type="compositionally biased region" description="Low complexity" evidence="1">
    <location>
        <begin position="411"/>
        <end position="431"/>
    </location>
</feature>
<feature type="compositionally biased region" description="Pro residues" evidence="1">
    <location>
        <begin position="337"/>
        <end position="346"/>
    </location>
</feature>
<evidence type="ECO:0000256" key="1">
    <source>
        <dbReference type="SAM" id="MobiDB-lite"/>
    </source>
</evidence>
<feature type="region of interest" description="Disordered" evidence="1">
    <location>
        <begin position="319"/>
        <end position="363"/>
    </location>
</feature>
<protein>
    <submittedName>
        <fullName evidence="2">Predicted protein</fullName>
    </submittedName>
</protein>
<gene>
    <name evidence="2" type="ORF">MICPUCDRAFT_58574</name>
</gene>
<feature type="compositionally biased region" description="Basic and acidic residues" evidence="1">
    <location>
        <begin position="349"/>
        <end position="360"/>
    </location>
</feature>
<feature type="region of interest" description="Disordered" evidence="1">
    <location>
        <begin position="260"/>
        <end position="279"/>
    </location>
</feature>
<feature type="compositionally biased region" description="Low complexity" evidence="1">
    <location>
        <begin position="326"/>
        <end position="336"/>
    </location>
</feature>
<feature type="compositionally biased region" description="Gly residues" evidence="1">
    <location>
        <begin position="194"/>
        <end position="206"/>
    </location>
</feature>
<sequence length="437" mass="43839">MARGSASRASPSMHVLGLEPGVLERALAKDGEGVNSPRLLFPSILEAARVRGGGLGSSGAARGSSSSSSSKRHHHGDASSSRAASSARPSSSARTSTPPSPYLAKPLGYGDVKLSSSRRRRGESARGSQGERWRSPGRSASTSPYFEPLGASPTDRAEALAKLRARLLGEKTGSGKKKEGGGGGALDLTPPNARGGGGGGGGGSGGECQKNQNDQSGVDGGTPGSERVRALFAKTLDGKVLTLAEKGALTRAVEKQRAERLGGAAAGASASPFTPADDVAGGGGQKYPCWTPSTGSAGSQLAAYAAPANTPATFPALVTPDGFGGFTPARRGARATPTPPPTPPTPRNALERAARARDRGQALTAGQEAALSALDALRKGKFLTERQKEVLRRARMDDDDVVFGVGGAETTTTTTTAAAAGKGASPAEKAPGGLGGA</sequence>
<dbReference type="RefSeq" id="XP_003059092.1">
    <property type="nucleotide sequence ID" value="XM_003059046.1"/>
</dbReference>
<reference evidence="2 3" key="1">
    <citation type="journal article" date="2009" name="Science">
        <title>Green evolution and dynamic adaptations revealed by genomes of the marine picoeukaryotes Micromonas.</title>
        <authorList>
            <person name="Worden A.Z."/>
            <person name="Lee J.H."/>
            <person name="Mock T."/>
            <person name="Rouze P."/>
            <person name="Simmons M.P."/>
            <person name="Aerts A.L."/>
            <person name="Allen A.E."/>
            <person name="Cuvelier M.L."/>
            <person name="Derelle E."/>
            <person name="Everett M.V."/>
            <person name="Foulon E."/>
            <person name="Grimwood J."/>
            <person name="Gundlach H."/>
            <person name="Henrissat B."/>
            <person name="Napoli C."/>
            <person name="McDonald S.M."/>
            <person name="Parker M.S."/>
            <person name="Rombauts S."/>
            <person name="Salamov A."/>
            <person name="Von Dassow P."/>
            <person name="Badger J.H."/>
            <person name="Coutinho P.M."/>
            <person name="Demir E."/>
            <person name="Dubchak I."/>
            <person name="Gentemann C."/>
            <person name="Eikrem W."/>
            <person name="Gready J.E."/>
            <person name="John U."/>
            <person name="Lanier W."/>
            <person name="Lindquist E.A."/>
            <person name="Lucas S."/>
            <person name="Mayer K.F."/>
            <person name="Moreau H."/>
            <person name="Not F."/>
            <person name="Otillar R."/>
            <person name="Panaud O."/>
            <person name="Pangilinan J."/>
            <person name="Paulsen I."/>
            <person name="Piegu B."/>
            <person name="Poliakov A."/>
            <person name="Robbens S."/>
            <person name="Schmutz J."/>
            <person name="Toulza E."/>
            <person name="Wyss T."/>
            <person name="Zelensky A."/>
            <person name="Zhou K."/>
            <person name="Armbrust E.V."/>
            <person name="Bhattacharya D."/>
            <person name="Goodenough U.W."/>
            <person name="Van de Peer Y."/>
            <person name="Grigoriev I.V."/>
        </authorList>
    </citation>
    <scope>NUCLEOTIDE SEQUENCE [LARGE SCALE GENOMIC DNA]</scope>
    <source>
        <strain evidence="2 3">CCMP1545</strain>
    </source>
</reference>
<evidence type="ECO:0000313" key="3">
    <source>
        <dbReference type="Proteomes" id="UP000001876"/>
    </source>
</evidence>
<feature type="compositionally biased region" description="Low complexity" evidence="1">
    <location>
        <begin position="58"/>
        <end position="69"/>
    </location>
</feature>
<evidence type="ECO:0000313" key="2">
    <source>
        <dbReference type="EMBL" id="EEH56224.1"/>
    </source>
</evidence>
<dbReference type="KEGG" id="mpp:MICPUCDRAFT_58574"/>
<feature type="region of interest" description="Disordered" evidence="1">
    <location>
        <begin position="411"/>
        <end position="437"/>
    </location>
</feature>
<accession>C1MTW1</accession>
<organism evidence="3">
    <name type="scientific">Micromonas pusilla (strain CCMP1545)</name>
    <name type="common">Picoplanktonic green alga</name>
    <dbReference type="NCBI Taxonomy" id="564608"/>
    <lineage>
        <taxon>Eukaryota</taxon>
        <taxon>Viridiplantae</taxon>
        <taxon>Chlorophyta</taxon>
        <taxon>Mamiellophyceae</taxon>
        <taxon>Mamiellales</taxon>
        <taxon>Mamiellaceae</taxon>
        <taxon>Micromonas</taxon>
    </lineage>
</organism>
<dbReference type="Proteomes" id="UP000001876">
    <property type="component" value="Unassembled WGS sequence"/>
</dbReference>
<dbReference type="EMBL" id="GG663740">
    <property type="protein sequence ID" value="EEH56224.1"/>
    <property type="molecule type" value="Genomic_DNA"/>
</dbReference>
<proteinExistence type="predicted"/>
<dbReference type="GeneID" id="9684828"/>